<gene>
    <name evidence="2" type="ORF">RCOM_1825160</name>
</gene>
<feature type="compositionally biased region" description="Basic residues" evidence="1">
    <location>
        <begin position="30"/>
        <end position="48"/>
    </location>
</feature>
<feature type="compositionally biased region" description="Basic and acidic residues" evidence="1">
    <location>
        <begin position="19"/>
        <end position="29"/>
    </location>
</feature>
<protein>
    <submittedName>
        <fullName evidence="2">Uncharacterized protein</fullName>
    </submittedName>
</protein>
<feature type="compositionally biased region" description="Low complexity" evidence="1">
    <location>
        <begin position="1"/>
        <end position="17"/>
    </location>
</feature>
<feature type="region of interest" description="Disordered" evidence="1">
    <location>
        <begin position="86"/>
        <end position="153"/>
    </location>
</feature>
<dbReference type="InParanoid" id="B9TJT1"/>
<name>B9TJT1_RICCO</name>
<sequence length="360" mass="37733">AWSSSAARSASRPSLSPTEPRRSRNERQPRRPLCRALHRPGRRRRRLARSGGLGAGDLALAGRDAGRNPGHAVLLQLERACRVLRPDRRDPAGRPFGRLSSPADPRQLREPAVAGLPDDVAGNLGGHERSAGHDRRPRPARLGPAAGWLSPLPLQPRGLLDRLRLEPARPAGPRYAAAPGDTAPHRAGPLLPVPGAHLDVAAGSGRAGSVRARRLVVAAMGCGGADLRVRDRPLVRRAAGPSDGSAELAGRDLGRPGPRRALGGDPDHGGGLAQQPPRLARLGPHRPLSRPGRLGLRADPPAGAAWSGVERPNAGDLARAAGAGAGLGPRRPDRLPHRQGLAHLAHVMDAHRFHAAAAPC</sequence>
<proteinExistence type="predicted"/>
<evidence type="ECO:0000313" key="3">
    <source>
        <dbReference type="Proteomes" id="UP000008311"/>
    </source>
</evidence>
<reference evidence="3" key="1">
    <citation type="journal article" date="2010" name="Nat. Biotechnol.">
        <title>Draft genome sequence of the oilseed species Ricinus communis.</title>
        <authorList>
            <person name="Chan A.P."/>
            <person name="Crabtree J."/>
            <person name="Zhao Q."/>
            <person name="Lorenzi H."/>
            <person name="Orvis J."/>
            <person name="Puiu D."/>
            <person name="Melake-Berhan A."/>
            <person name="Jones K.M."/>
            <person name="Redman J."/>
            <person name="Chen G."/>
            <person name="Cahoon E.B."/>
            <person name="Gedil M."/>
            <person name="Stanke M."/>
            <person name="Haas B.J."/>
            <person name="Wortman J.R."/>
            <person name="Fraser-Liggett C.M."/>
            <person name="Ravel J."/>
            <person name="Rabinowicz P.D."/>
        </authorList>
    </citation>
    <scope>NUCLEOTIDE SEQUENCE [LARGE SCALE GENOMIC DNA]</scope>
    <source>
        <strain evidence="3">cv. Hale</strain>
    </source>
</reference>
<organism evidence="2 3">
    <name type="scientific">Ricinus communis</name>
    <name type="common">Castor bean</name>
    <dbReference type="NCBI Taxonomy" id="3988"/>
    <lineage>
        <taxon>Eukaryota</taxon>
        <taxon>Viridiplantae</taxon>
        <taxon>Streptophyta</taxon>
        <taxon>Embryophyta</taxon>
        <taxon>Tracheophyta</taxon>
        <taxon>Spermatophyta</taxon>
        <taxon>Magnoliopsida</taxon>
        <taxon>eudicotyledons</taxon>
        <taxon>Gunneridae</taxon>
        <taxon>Pentapetalae</taxon>
        <taxon>rosids</taxon>
        <taxon>fabids</taxon>
        <taxon>Malpighiales</taxon>
        <taxon>Euphorbiaceae</taxon>
        <taxon>Acalyphoideae</taxon>
        <taxon>Acalypheae</taxon>
        <taxon>Ricinus</taxon>
    </lineage>
</organism>
<evidence type="ECO:0000256" key="1">
    <source>
        <dbReference type="SAM" id="MobiDB-lite"/>
    </source>
</evidence>
<accession>B9TJT1</accession>
<feature type="region of interest" description="Disordered" evidence="1">
    <location>
        <begin position="236"/>
        <end position="310"/>
    </location>
</feature>
<feature type="non-terminal residue" evidence="2">
    <location>
        <position position="1"/>
    </location>
</feature>
<dbReference type="AlphaFoldDB" id="B9TJT1"/>
<feature type="non-terminal residue" evidence="2">
    <location>
        <position position="360"/>
    </location>
</feature>
<feature type="compositionally biased region" description="Low complexity" evidence="1">
    <location>
        <begin position="255"/>
        <end position="264"/>
    </location>
</feature>
<dbReference type="EMBL" id="EQ984340">
    <property type="protein sequence ID" value="EEF23883.1"/>
    <property type="molecule type" value="Genomic_DNA"/>
</dbReference>
<keyword evidence="3" id="KW-1185">Reference proteome</keyword>
<dbReference type="Proteomes" id="UP000008311">
    <property type="component" value="Unassembled WGS sequence"/>
</dbReference>
<evidence type="ECO:0000313" key="2">
    <source>
        <dbReference type="EMBL" id="EEF23883.1"/>
    </source>
</evidence>
<feature type="region of interest" description="Disordered" evidence="1">
    <location>
        <begin position="1"/>
        <end position="56"/>
    </location>
</feature>